<comment type="subcellular location">
    <subcellularLocation>
        <location evidence="2">Cytoplasm</location>
    </subcellularLocation>
    <subcellularLocation>
        <location evidence="1">Nucleus</location>
    </subcellularLocation>
</comment>
<evidence type="ECO:0000256" key="8">
    <source>
        <dbReference type="ARBA" id="ARBA00022694"/>
    </source>
</evidence>
<evidence type="ECO:0000256" key="4">
    <source>
        <dbReference type="ARBA" id="ARBA00005881"/>
    </source>
</evidence>
<evidence type="ECO:0000256" key="11">
    <source>
        <dbReference type="PROSITE-ProRule" id="PRU00221"/>
    </source>
</evidence>
<dbReference type="OMA" id="ENFRHIS"/>
<dbReference type="GO" id="GO:0032447">
    <property type="term" value="P:protein urmylation"/>
    <property type="evidence" value="ECO:0007669"/>
    <property type="project" value="EnsemblFungi"/>
</dbReference>
<dbReference type="SMART" id="SM00320">
    <property type="entry name" value="WD40"/>
    <property type="match status" value="12"/>
</dbReference>
<feature type="repeat" description="WD" evidence="11">
    <location>
        <begin position="296"/>
        <end position="330"/>
    </location>
</feature>
<dbReference type="SUPFAM" id="SSF50978">
    <property type="entry name" value="WD40 repeat-like"/>
    <property type="match status" value="2"/>
</dbReference>
<evidence type="ECO:0000256" key="2">
    <source>
        <dbReference type="ARBA" id="ARBA00004496"/>
    </source>
</evidence>
<gene>
    <name evidence="12" type="ORF">EPUS_04162</name>
</gene>
<dbReference type="Proteomes" id="UP000019373">
    <property type="component" value="Unassembled WGS sequence"/>
</dbReference>
<dbReference type="AlphaFoldDB" id="U1HZG6"/>
<keyword evidence="10" id="KW-0539">Nucleus</keyword>
<organism evidence="12 13">
    <name type="scientific">Endocarpon pusillum (strain Z07020 / HMAS-L-300199)</name>
    <name type="common">Lichen-forming fungus</name>
    <dbReference type="NCBI Taxonomy" id="1263415"/>
    <lineage>
        <taxon>Eukaryota</taxon>
        <taxon>Fungi</taxon>
        <taxon>Dikarya</taxon>
        <taxon>Ascomycota</taxon>
        <taxon>Pezizomycotina</taxon>
        <taxon>Eurotiomycetes</taxon>
        <taxon>Chaetothyriomycetidae</taxon>
        <taxon>Verrucariales</taxon>
        <taxon>Verrucariaceae</taxon>
        <taxon>Endocarpon</taxon>
    </lineage>
</organism>
<dbReference type="GO" id="GO:0008017">
    <property type="term" value="F:microtubule binding"/>
    <property type="evidence" value="ECO:0007669"/>
    <property type="project" value="EnsemblFungi"/>
</dbReference>
<dbReference type="InterPro" id="IPR001680">
    <property type="entry name" value="WD40_rpt"/>
</dbReference>
<keyword evidence="8" id="KW-0819">tRNA processing</keyword>
<keyword evidence="6" id="KW-0963">Cytoplasm</keyword>
<dbReference type="HOGENOM" id="CLU_006430_0_0_1"/>
<dbReference type="EMBL" id="KE720769">
    <property type="protein sequence ID" value="ERF76305.1"/>
    <property type="molecule type" value="Genomic_DNA"/>
</dbReference>
<dbReference type="InterPro" id="IPR037289">
    <property type="entry name" value="Elp2"/>
</dbReference>
<dbReference type="Gene3D" id="2.130.10.10">
    <property type="entry name" value="YVTN repeat-like/Quinoprotein amine dehydrogenase"/>
    <property type="match status" value="4"/>
</dbReference>
<evidence type="ECO:0000313" key="12">
    <source>
        <dbReference type="EMBL" id="ERF76305.1"/>
    </source>
</evidence>
<dbReference type="GO" id="GO:0005737">
    <property type="term" value="C:cytoplasm"/>
    <property type="evidence" value="ECO:0007669"/>
    <property type="project" value="UniProtKB-SubCell"/>
</dbReference>
<evidence type="ECO:0000256" key="9">
    <source>
        <dbReference type="ARBA" id="ARBA00022737"/>
    </source>
</evidence>
<evidence type="ECO:0000256" key="3">
    <source>
        <dbReference type="ARBA" id="ARBA00005043"/>
    </source>
</evidence>
<evidence type="ECO:0000256" key="7">
    <source>
        <dbReference type="ARBA" id="ARBA00022574"/>
    </source>
</evidence>
<dbReference type="InterPro" id="IPR020472">
    <property type="entry name" value="WD40_PAC1"/>
</dbReference>
<dbReference type="InterPro" id="IPR015943">
    <property type="entry name" value="WD40/YVTN_repeat-like_dom_sf"/>
</dbReference>
<evidence type="ECO:0000256" key="1">
    <source>
        <dbReference type="ARBA" id="ARBA00004123"/>
    </source>
</evidence>
<dbReference type="RefSeq" id="XP_007786346.1">
    <property type="nucleotide sequence ID" value="XM_007788156.1"/>
</dbReference>
<dbReference type="GO" id="GO:0006357">
    <property type="term" value="P:regulation of transcription by RNA polymerase II"/>
    <property type="evidence" value="ECO:0007669"/>
    <property type="project" value="EnsemblFungi"/>
</dbReference>
<proteinExistence type="inferred from homology"/>
<keyword evidence="13" id="KW-1185">Reference proteome</keyword>
<evidence type="ECO:0000256" key="6">
    <source>
        <dbReference type="ARBA" id="ARBA00022490"/>
    </source>
</evidence>
<dbReference type="FunFam" id="2.130.10.10:FF:000400">
    <property type="entry name" value="Elongator acetyltransferase complex subunit 2"/>
    <property type="match status" value="1"/>
</dbReference>
<evidence type="ECO:0000313" key="13">
    <source>
        <dbReference type="Proteomes" id="UP000019373"/>
    </source>
</evidence>
<dbReference type="UniPathway" id="UPA00988"/>
<dbReference type="PROSITE" id="PS50082">
    <property type="entry name" value="WD_REPEATS_2"/>
    <property type="match status" value="4"/>
</dbReference>
<dbReference type="GO" id="GO:0033588">
    <property type="term" value="C:elongator holoenzyme complex"/>
    <property type="evidence" value="ECO:0007669"/>
    <property type="project" value="EnsemblFungi"/>
</dbReference>
<sequence>MIPPSFDYISAGGNRHPSAADWDQWSGVLAFGADQNVAFWNPLGADGRGIYAILVGHEDQVNAIKFAQQMSDETRRLLSGSADGELCVWQSNSHGNLPDQWVLLSKLKAHKGAINTIATLPGSQLFATGGSDSTIKIWSLPAGDTSAALVHTIELKPSYIPLTVAIGDLMVEDQTDSVFVAVGGTRPSIQVYTVSGLAAGKATHCLQVTISGHESWVTSLALKSIREHGRSPDEALWLASASQDKSIRLWLISRDRHDNHGCPPKDELLLEQSLAAKVHTIRAASVTLSITFEALLLGHEDWIYTAFWNPQPGTRQLLTASADNSLIVWEPEPLSGIWLSSTRLGEISGQKGATSATGSTGGFWIGLWSPNADAVACLGKTGSWRLWKHDTNRSYWVQKAGLSGHTKIVTDLSWTRKGEYLLSTSSDQTTRLHAEWQSSDSRSWHEFARPQIHGYDLNCIQSLSTTGFVSGADEKLLRVFKQPKNVANMLKRLCGIASSEEADVMPEAADMPVLGLSNKATPQNIGDGADFDVDDNVAGPTPSAVYDSEEPPTEDHLARHTLWPEQEKLYGHGHEISALAANHPGSFIATACKASSTEHAVIRMYDTKDWHEIRPPLAAHSLTITGLAFEMNGDQLLSVGRDRQWAVFVPTTPRGGLATNGHASPNYALSAANPKGHTRMILDAAWCVTSTWPVFATAGRDKTVKIWASLDDKNQEFTCRTNIVRDAAVTAIDFYNNYAENLACLAVGEETGQLSYHVIPVDPYRSSDGKPIEPLRSVEIAKRLCPSKAIMRLAWRPCDLGRLGNGAPSQLAVASADSSLRILSIDWEDRREHEHTYEEHIDD</sequence>
<dbReference type="OrthoDB" id="27911at2759"/>
<keyword evidence="7 11" id="KW-0853">WD repeat</keyword>
<comment type="pathway">
    <text evidence="3">tRNA modification; 5-methoxycarbonylmethyl-2-thiouridine-tRNA biosynthesis.</text>
</comment>
<keyword evidence="9" id="KW-0677">Repeat</keyword>
<feature type="repeat" description="WD" evidence="11">
    <location>
        <begin position="402"/>
        <end position="432"/>
    </location>
</feature>
<reference evidence="13" key="1">
    <citation type="journal article" date="2014" name="BMC Genomics">
        <title>Genome characteristics reveal the impact of lichenization on lichen-forming fungus Endocarpon pusillum Hedwig (Verrucariales, Ascomycota).</title>
        <authorList>
            <person name="Wang Y.-Y."/>
            <person name="Liu B."/>
            <person name="Zhang X.-Y."/>
            <person name="Zhou Q.-M."/>
            <person name="Zhang T."/>
            <person name="Li H."/>
            <person name="Yu Y.-F."/>
            <person name="Zhang X.-L."/>
            <person name="Hao X.-Y."/>
            <person name="Wang M."/>
            <person name="Wang L."/>
            <person name="Wei J.-C."/>
        </authorList>
    </citation>
    <scope>NUCLEOTIDE SEQUENCE [LARGE SCALE GENOMIC DNA]</scope>
    <source>
        <strain evidence="13">Z07020 / HMAS-L-300199</strain>
    </source>
</reference>
<feature type="repeat" description="WD" evidence="11">
    <location>
        <begin position="54"/>
        <end position="90"/>
    </location>
</feature>
<dbReference type="eggNOG" id="KOG1063">
    <property type="taxonomic scope" value="Eukaryota"/>
</dbReference>
<name>U1HZG6_ENDPU</name>
<accession>U1HZG6</accession>
<dbReference type="GO" id="GO:0005634">
    <property type="term" value="C:nucleus"/>
    <property type="evidence" value="ECO:0007669"/>
    <property type="project" value="UniProtKB-SubCell"/>
</dbReference>
<feature type="repeat" description="WD" evidence="11">
    <location>
        <begin position="107"/>
        <end position="148"/>
    </location>
</feature>
<comment type="similarity">
    <text evidence="4">Belongs to the WD repeat ELP2 family.</text>
</comment>
<protein>
    <recommendedName>
        <fullName evidence="5">Elongator complex protein 2</fullName>
    </recommendedName>
</protein>
<dbReference type="PANTHER" id="PTHR44111:SF1">
    <property type="entry name" value="ELONGATOR COMPLEX PROTEIN 2"/>
    <property type="match status" value="1"/>
</dbReference>
<dbReference type="Pfam" id="PF00400">
    <property type="entry name" value="WD40"/>
    <property type="match status" value="6"/>
</dbReference>
<evidence type="ECO:0000256" key="10">
    <source>
        <dbReference type="ARBA" id="ARBA00023242"/>
    </source>
</evidence>
<dbReference type="PROSITE" id="PS50294">
    <property type="entry name" value="WD_REPEATS_REGION"/>
    <property type="match status" value="3"/>
</dbReference>
<dbReference type="GO" id="GO:0002098">
    <property type="term" value="P:tRNA wobble uridine modification"/>
    <property type="evidence" value="ECO:0007669"/>
    <property type="project" value="EnsemblFungi"/>
</dbReference>
<evidence type="ECO:0000256" key="5">
    <source>
        <dbReference type="ARBA" id="ARBA00020267"/>
    </source>
</evidence>
<dbReference type="PANTHER" id="PTHR44111">
    <property type="entry name" value="ELONGATOR COMPLEX PROTEIN 2"/>
    <property type="match status" value="1"/>
</dbReference>
<dbReference type="GeneID" id="19239195"/>
<dbReference type="InterPro" id="IPR036322">
    <property type="entry name" value="WD40_repeat_dom_sf"/>
</dbReference>
<dbReference type="PRINTS" id="PR00320">
    <property type="entry name" value="GPROTEINBRPT"/>
</dbReference>